<organism evidence="1 2">
    <name type="scientific">Streptomyces pini</name>
    <dbReference type="NCBI Taxonomy" id="1520580"/>
    <lineage>
        <taxon>Bacteria</taxon>
        <taxon>Bacillati</taxon>
        <taxon>Actinomycetota</taxon>
        <taxon>Actinomycetes</taxon>
        <taxon>Kitasatosporales</taxon>
        <taxon>Streptomycetaceae</taxon>
        <taxon>Streptomyces</taxon>
    </lineage>
</organism>
<keyword evidence="2" id="KW-1185">Reference proteome</keyword>
<dbReference type="Proteomes" id="UP000198928">
    <property type="component" value="Unassembled WGS sequence"/>
</dbReference>
<accession>A0A1I3XXP3</accession>
<proteinExistence type="predicted"/>
<protein>
    <submittedName>
        <fullName evidence="1">Uncharacterized protein</fullName>
    </submittedName>
</protein>
<dbReference type="EMBL" id="FOSG01000004">
    <property type="protein sequence ID" value="SFK24039.1"/>
    <property type="molecule type" value="Genomic_DNA"/>
</dbReference>
<evidence type="ECO:0000313" key="2">
    <source>
        <dbReference type="Proteomes" id="UP000198928"/>
    </source>
</evidence>
<dbReference type="AlphaFoldDB" id="A0A1I3XXP3"/>
<reference evidence="2" key="1">
    <citation type="submission" date="2016-10" db="EMBL/GenBank/DDBJ databases">
        <authorList>
            <person name="Varghese N."/>
            <person name="Submissions S."/>
        </authorList>
    </citation>
    <scope>NUCLEOTIDE SEQUENCE [LARGE SCALE GENOMIC DNA]</scope>
    <source>
        <strain evidence="2">PL19</strain>
    </source>
</reference>
<gene>
    <name evidence="1" type="ORF">SAMN05192584_104360</name>
</gene>
<name>A0A1I3XXP3_9ACTN</name>
<dbReference type="RefSeq" id="WP_425443664.1">
    <property type="nucleotide sequence ID" value="NZ_FOSG01000004.1"/>
</dbReference>
<sequence>MVLSAGEIGFVREAGRWAVSEIGNRSTGYRPDVGSWADVARALDAVELRRPSGFIHFPTLHLTVAAPPASEHEAPLAAAGMTPARLWRSAPSAQDRSIHCRDL</sequence>
<evidence type="ECO:0000313" key="1">
    <source>
        <dbReference type="EMBL" id="SFK24039.1"/>
    </source>
</evidence>